<gene>
    <name evidence="1" type="ORF">BpHYR1_002131</name>
</gene>
<dbReference type="AlphaFoldDB" id="A0A3M7RX04"/>
<reference evidence="1 2" key="1">
    <citation type="journal article" date="2018" name="Sci. Rep.">
        <title>Genomic signatures of local adaptation to the degree of environmental predictability in rotifers.</title>
        <authorList>
            <person name="Franch-Gras L."/>
            <person name="Hahn C."/>
            <person name="Garcia-Roger E.M."/>
            <person name="Carmona M.J."/>
            <person name="Serra M."/>
            <person name="Gomez A."/>
        </authorList>
    </citation>
    <scope>NUCLEOTIDE SEQUENCE [LARGE SCALE GENOMIC DNA]</scope>
    <source>
        <strain evidence="1">HYR1</strain>
    </source>
</reference>
<dbReference type="Proteomes" id="UP000276133">
    <property type="component" value="Unassembled WGS sequence"/>
</dbReference>
<evidence type="ECO:0000313" key="2">
    <source>
        <dbReference type="Proteomes" id="UP000276133"/>
    </source>
</evidence>
<evidence type="ECO:0000313" key="1">
    <source>
        <dbReference type="EMBL" id="RNA28046.1"/>
    </source>
</evidence>
<sequence>MNTRQFNSCECEKKLVLTLKKFKEKNFPTVLKYQTEFELISNLISFRFICFKNALDIFQI</sequence>
<name>A0A3M7RX04_BRAPC</name>
<accession>A0A3M7RX04</accession>
<dbReference type="EMBL" id="REGN01002444">
    <property type="protein sequence ID" value="RNA28046.1"/>
    <property type="molecule type" value="Genomic_DNA"/>
</dbReference>
<comment type="caution">
    <text evidence="1">The sequence shown here is derived from an EMBL/GenBank/DDBJ whole genome shotgun (WGS) entry which is preliminary data.</text>
</comment>
<organism evidence="1 2">
    <name type="scientific">Brachionus plicatilis</name>
    <name type="common">Marine rotifer</name>
    <name type="synonym">Brachionus muelleri</name>
    <dbReference type="NCBI Taxonomy" id="10195"/>
    <lineage>
        <taxon>Eukaryota</taxon>
        <taxon>Metazoa</taxon>
        <taxon>Spiralia</taxon>
        <taxon>Gnathifera</taxon>
        <taxon>Rotifera</taxon>
        <taxon>Eurotatoria</taxon>
        <taxon>Monogononta</taxon>
        <taxon>Pseudotrocha</taxon>
        <taxon>Ploima</taxon>
        <taxon>Brachionidae</taxon>
        <taxon>Brachionus</taxon>
    </lineage>
</organism>
<proteinExistence type="predicted"/>
<keyword evidence="2" id="KW-1185">Reference proteome</keyword>
<protein>
    <submittedName>
        <fullName evidence="1">Uncharacterized protein</fullName>
    </submittedName>
</protein>